<evidence type="ECO:0000313" key="4">
    <source>
        <dbReference type="Proteomes" id="UP001164746"/>
    </source>
</evidence>
<organism evidence="3 4">
    <name type="scientific">Mya arenaria</name>
    <name type="common">Soft-shell clam</name>
    <dbReference type="NCBI Taxonomy" id="6604"/>
    <lineage>
        <taxon>Eukaryota</taxon>
        <taxon>Metazoa</taxon>
        <taxon>Spiralia</taxon>
        <taxon>Lophotrochozoa</taxon>
        <taxon>Mollusca</taxon>
        <taxon>Bivalvia</taxon>
        <taxon>Autobranchia</taxon>
        <taxon>Heteroconchia</taxon>
        <taxon>Euheterodonta</taxon>
        <taxon>Imparidentia</taxon>
        <taxon>Neoheterodontei</taxon>
        <taxon>Myida</taxon>
        <taxon>Myoidea</taxon>
        <taxon>Myidae</taxon>
        <taxon>Mya</taxon>
    </lineage>
</organism>
<evidence type="ECO:0000313" key="3">
    <source>
        <dbReference type="EMBL" id="WAR27441.1"/>
    </source>
</evidence>
<dbReference type="EMBL" id="CP111026">
    <property type="protein sequence ID" value="WAR27441.1"/>
    <property type="molecule type" value="Genomic_DNA"/>
</dbReference>
<accession>A0ABY7G340</accession>
<protein>
    <submittedName>
        <fullName evidence="3">RNF13-like protein</fullName>
    </submittedName>
</protein>
<feature type="compositionally biased region" description="Polar residues" evidence="1">
    <location>
        <begin position="179"/>
        <end position="196"/>
    </location>
</feature>
<dbReference type="Gene3D" id="3.50.30.30">
    <property type="match status" value="1"/>
</dbReference>
<dbReference type="Proteomes" id="UP001164746">
    <property type="component" value="Chromosome 15"/>
</dbReference>
<feature type="region of interest" description="Disordered" evidence="1">
    <location>
        <begin position="152"/>
        <end position="231"/>
    </location>
</feature>
<dbReference type="Gene3D" id="3.30.40.10">
    <property type="entry name" value="Zinc/RING finger domain, C3HC4 (zinc finger)"/>
    <property type="match status" value="1"/>
</dbReference>
<keyword evidence="4" id="KW-1185">Reference proteome</keyword>
<dbReference type="InterPro" id="IPR013083">
    <property type="entry name" value="Znf_RING/FYVE/PHD"/>
</dbReference>
<feature type="chain" id="PRO_5046762101" evidence="2">
    <location>
        <begin position="23"/>
        <end position="231"/>
    </location>
</feature>
<gene>
    <name evidence="3" type="ORF">MAR_013145</name>
</gene>
<feature type="compositionally biased region" description="Basic and acidic residues" evidence="1">
    <location>
        <begin position="220"/>
        <end position="231"/>
    </location>
</feature>
<name>A0ABY7G340_MYAAR</name>
<keyword evidence="2" id="KW-0732">Signal</keyword>
<dbReference type="SUPFAM" id="SSF57850">
    <property type="entry name" value="RING/U-box"/>
    <property type="match status" value="1"/>
</dbReference>
<sequence length="231" mass="25275">MSGPTLVAVILVVLGLAGQVLGDILVRKENETITYFDDMMSMFGPSISSKGVRVRNVQNWSVAAIVYNHRNDDKIMTMHGDGSDIIIPSVFVGWTDGELLRTQYCFNCLNLEHKSGTLSSGAGTLTVDATYHTKCIDPWLTKNKRSCPICKRKVFPGDDPDTESDSSDDERPTERTPLLGNSSEPSGQTNRRSTFDSSEEEDGDFGNPGDADDVMYVGKGKVDEKKNNGVV</sequence>
<proteinExistence type="predicted"/>
<feature type="signal peptide" evidence="2">
    <location>
        <begin position="1"/>
        <end position="22"/>
    </location>
</feature>
<feature type="compositionally biased region" description="Acidic residues" evidence="1">
    <location>
        <begin position="158"/>
        <end position="168"/>
    </location>
</feature>
<evidence type="ECO:0000256" key="2">
    <source>
        <dbReference type="SAM" id="SignalP"/>
    </source>
</evidence>
<reference evidence="3" key="1">
    <citation type="submission" date="2022-11" db="EMBL/GenBank/DDBJ databases">
        <title>Centuries of genome instability and evolution in soft-shell clam transmissible cancer (bioRxiv).</title>
        <authorList>
            <person name="Hart S.F.M."/>
            <person name="Yonemitsu M.A."/>
            <person name="Giersch R.M."/>
            <person name="Beal B.F."/>
            <person name="Arriagada G."/>
            <person name="Davis B.W."/>
            <person name="Ostrander E.A."/>
            <person name="Goff S.P."/>
            <person name="Metzger M.J."/>
        </authorList>
    </citation>
    <scope>NUCLEOTIDE SEQUENCE</scope>
    <source>
        <strain evidence="3">MELC-2E11</strain>
        <tissue evidence="3">Siphon/mantle</tissue>
    </source>
</reference>
<evidence type="ECO:0000256" key="1">
    <source>
        <dbReference type="SAM" id="MobiDB-lite"/>
    </source>
</evidence>